<dbReference type="AlphaFoldDB" id="A0A6J4E973"/>
<dbReference type="NCBIfam" id="TIGR02683">
    <property type="entry name" value="upstrm_HI1419"/>
    <property type="match status" value="1"/>
</dbReference>
<dbReference type="InterPro" id="IPR014056">
    <property type="entry name" value="TypeIITA-like_toxin_pred"/>
</dbReference>
<dbReference type="PANTHER" id="PTHR41791">
    <property type="entry name" value="SSL7039 PROTEIN"/>
    <property type="match status" value="1"/>
</dbReference>
<dbReference type="RefSeq" id="WP_173177964.1">
    <property type="nucleotide sequence ID" value="NZ_AP023189.1"/>
</dbReference>
<dbReference type="Proteomes" id="UP000509383">
    <property type="component" value="Chromosome"/>
</dbReference>
<evidence type="ECO:0000313" key="3">
    <source>
        <dbReference type="Proteomes" id="UP000509383"/>
    </source>
</evidence>
<keyword evidence="4" id="KW-1185">Reference proteome</keyword>
<evidence type="ECO:0000313" key="4">
    <source>
        <dbReference type="Proteomes" id="UP001054892"/>
    </source>
</evidence>
<protein>
    <submittedName>
        <fullName evidence="1">Addiction module antitoxin RelB</fullName>
    </submittedName>
</protein>
<dbReference type="PIRSF" id="PIRSF028744">
    <property type="entry name" value="Addict_mod_HI1419"/>
    <property type="match status" value="1"/>
</dbReference>
<sequence>MIEVLQSREFATWLNHLSDGKARARILARIDRMADGHLGDVAPIGEGLSEARLHFGPGYRLYFLQRGQLLIVLLCGGDKGSQGRDIGHARRIAAAWKEQHHD</sequence>
<reference evidence="1 3" key="1">
    <citation type="submission" date="2020-05" db="EMBL/GenBank/DDBJ databases">
        <title>Characterization of novel class B3 metallo-beta-lactamase from novel Pseudomonas species.</title>
        <authorList>
            <person name="Yamada K."/>
            <person name="Aoki K."/>
            <person name="Ishii Y."/>
        </authorList>
    </citation>
    <scope>NUCLEOTIDE SEQUENCE [LARGE SCALE GENOMIC DNA]</scope>
    <source>
        <strain evidence="1 3">TUM18999</strain>
        <strain evidence="2 4">TUM20286</strain>
    </source>
</reference>
<name>A0A6J4E973_9PSED</name>
<dbReference type="EMBL" id="BQKM01000001">
    <property type="protein sequence ID" value="GJN51295.1"/>
    <property type="molecule type" value="Genomic_DNA"/>
</dbReference>
<gene>
    <name evidence="1" type="ORF">TUM18999_41660</name>
    <name evidence="2" type="ORF">TUM20286_10470</name>
</gene>
<organism evidence="1 3">
    <name type="scientific">Pseudomonas tohonis</name>
    <dbReference type="NCBI Taxonomy" id="2725477"/>
    <lineage>
        <taxon>Bacteria</taxon>
        <taxon>Pseudomonadati</taxon>
        <taxon>Pseudomonadota</taxon>
        <taxon>Gammaproteobacteria</taxon>
        <taxon>Pseudomonadales</taxon>
        <taxon>Pseudomonadaceae</taxon>
        <taxon>Pseudomonas</taxon>
    </lineage>
</organism>
<dbReference type="PANTHER" id="PTHR41791:SF1">
    <property type="entry name" value="SSL7039 PROTEIN"/>
    <property type="match status" value="1"/>
</dbReference>
<dbReference type="EMBL" id="AP023189">
    <property type="protein sequence ID" value="BCG25975.1"/>
    <property type="molecule type" value="Genomic_DNA"/>
</dbReference>
<accession>A0A6J4E973</accession>
<evidence type="ECO:0000313" key="2">
    <source>
        <dbReference type="EMBL" id="GJN51295.1"/>
    </source>
</evidence>
<evidence type="ECO:0000313" key="1">
    <source>
        <dbReference type="EMBL" id="BCG25975.1"/>
    </source>
</evidence>
<dbReference type="Proteomes" id="UP001054892">
    <property type="component" value="Unassembled WGS sequence"/>
</dbReference>
<dbReference type="KEGG" id="ptw:TUM18999_41660"/>
<proteinExistence type="predicted"/>